<dbReference type="InterPro" id="IPR007607">
    <property type="entry name" value="BacA/B"/>
</dbReference>
<evidence type="ECO:0000256" key="1">
    <source>
        <dbReference type="ARBA" id="ARBA00044755"/>
    </source>
</evidence>
<gene>
    <name evidence="2" type="ORF">GHT07_07880</name>
</gene>
<evidence type="ECO:0000313" key="2">
    <source>
        <dbReference type="EMBL" id="MRD47194.1"/>
    </source>
</evidence>
<sequence>MSAKSEPTTPRLVPVEKLTAISSLVAQGAVFTGHFQSPQDLGIKIDGVLEGNVMFGQGGTIHVGVSGVLQATRMEADYIYIEGKVSGTVVARKALEITGTGTLLGDASYDDVIDIHPRARLRGKVEYRGDIDGQKPD</sequence>
<reference evidence="2 3" key="1">
    <citation type="submission" date="2019-11" db="EMBL/GenBank/DDBJ databases">
        <title>Caenimonas koreensis gen. nov., sp. nov., isolated from activated sludge.</title>
        <authorList>
            <person name="Seung H.R."/>
        </authorList>
    </citation>
    <scope>NUCLEOTIDE SEQUENCE [LARGE SCALE GENOMIC DNA]</scope>
    <source>
        <strain evidence="2 3">EMB320</strain>
    </source>
</reference>
<proteinExistence type="inferred from homology"/>
<dbReference type="Pfam" id="PF04519">
    <property type="entry name" value="Bactofilin"/>
    <property type="match status" value="1"/>
</dbReference>
<dbReference type="AlphaFoldDB" id="A0A844ASW8"/>
<dbReference type="OrthoDB" id="8899500at2"/>
<evidence type="ECO:0000313" key="3">
    <source>
        <dbReference type="Proteomes" id="UP000487350"/>
    </source>
</evidence>
<name>A0A844ASW8_9BURK</name>
<dbReference type="PANTHER" id="PTHR35024:SF4">
    <property type="entry name" value="POLYMER-FORMING CYTOSKELETAL PROTEIN"/>
    <property type="match status" value="1"/>
</dbReference>
<dbReference type="Proteomes" id="UP000487350">
    <property type="component" value="Unassembled WGS sequence"/>
</dbReference>
<dbReference type="RefSeq" id="WP_153584516.1">
    <property type="nucleotide sequence ID" value="NZ_WJBU01000006.1"/>
</dbReference>
<organism evidence="2 3">
    <name type="scientific">Caenimonas koreensis DSM 17982</name>
    <dbReference type="NCBI Taxonomy" id="1121255"/>
    <lineage>
        <taxon>Bacteria</taxon>
        <taxon>Pseudomonadati</taxon>
        <taxon>Pseudomonadota</taxon>
        <taxon>Betaproteobacteria</taxon>
        <taxon>Burkholderiales</taxon>
        <taxon>Comamonadaceae</taxon>
        <taxon>Caenimonas</taxon>
    </lineage>
</organism>
<evidence type="ECO:0008006" key="4">
    <source>
        <dbReference type="Google" id="ProtNLM"/>
    </source>
</evidence>
<protein>
    <recommendedName>
        <fullName evidence="4">Protein CcmA, bactofilin family</fullName>
    </recommendedName>
</protein>
<dbReference type="EMBL" id="WJBU01000006">
    <property type="protein sequence ID" value="MRD47194.1"/>
    <property type="molecule type" value="Genomic_DNA"/>
</dbReference>
<dbReference type="PANTHER" id="PTHR35024">
    <property type="entry name" value="HYPOTHETICAL CYTOSOLIC PROTEIN"/>
    <property type="match status" value="1"/>
</dbReference>
<accession>A0A844ASW8</accession>
<keyword evidence="3" id="KW-1185">Reference proteome</keyword>
<comment type="caution">
    <text evidence="2">The sequence shown here is derived from an EMBL/GenBank/DDBJ whole genome shotgun (WGS) entry which is preliminary data.</text>
</comment>
<comment type="similarity">
    <text evidence="1">Belongs to the bactofilin family.</text>
</comment>